<proteinExistence type="predicted"/>
<sequence length="65" mass="7700">MLSQESIERESASNEKNILLFRHNLEILDGPFMSFKRDGFLRLIRRWIFGDRTIAMGVQFSIVRL</sequence>
<name>A0A094YLL3_9BACT</name>
<protein>
    <submittedName>
        <fullName evidence="1">Uncharacterized protein</fullName>
    </submittedName>
</protein>
<evidence type="ECO:0000313" key="2">
    <source>
        <dbReference type="Proteomes" id="UP000029452"/>
    </source>
</evidence>
<gene>
    <name evidence="1" type="ORF">LptCag_0722</name>
</gene>
<dbReference type="AlphaFoldDB" id="A0A094YLL3"/>
<dbReference type="Proteomes" id="UP000029452">
    <property type="component" value="Unassembled WGS sequence"/>
</dbReference>
<organism evidence="1 2">
    <name type="scientific">Leptospirillum ferriphilum</name>
    <dbReference type="NCBI Taxonomy" id="178606"/>
    <lineage>
        <taxon>Bacteria</taxon>
        <taxon>Pseudomonadati</taxon>
        <taxon>Nitrospirota</taxon>
        <taxon>Nitrospiria</taxon>
        <taxon>Nitrospirales</taxon>
        <taxon>Nitrospiraceae</taxon>
        <taxon>Leptospirillum</taxon>
    </lineage>
</organism>
<dbReference type="EMBL" id="JPGK01000004">
    <property type="protein sequence ID" value="KGA94096.1"/>
    <property type="molecule type" value="Genomic_DNA"/>
</dbReference>
<reference evidence="1 2" key="1">
    <citation type="submission" date="2014-06" db="EMBL/GenBank/DDBJ databases">
        <title>Draft genome sequence of iron oxidizing acidophile Leptospirillum ferriphilum DSM14647.</title>
        <authorList>
            <person name="Cardenas J.P."/>
            <person name="Lazcano M."/>
            <person name="Ossandon F.J."/>
            <person name="Corbett M."/>
            <person name="Holmes D.S."/>
            <person name="Watkin E."/>
        </authorList>
    </citation>
    <scope>NUCLEOTIDE SEQUENCE [LARGE SCALE GENOMIC DNA]</scope>
    <source>
        <strain evidence="1 2">DSM 14647</strain>
    </source>
</reference>
<accession>A0A094YLL3</accession>
<comment type="caution">
    <text evidence="1">The sequence shown here is derived from an EMBL/GenBank/DDBJ whole genome shotgun (WGS) entry which is preliminary data.</text>
</comment>
<evidence type="ECO:0000313" key="1">
    <source>
        <dbReference type="EMBL" id="KGA94096.1"/>
    </source>
</evidence>